<feature type="domain" description="Laminin G" evidence="12">
    <location>
        <begin position="1015"/>
        <end position="1202"/>
    </location>
</feature>
<dbReference type="Ensembl" id="ENSCSAVT00000010141.1">
    <property type="protein sequence ID" value="ENSCSAVP00000010019.1"/>
    <property type="gene ID" value="ENSCSAVG00000005910.1"/>
</dbReference>
<dbReference type="InterPro" id="IPR000483">
    <property type="entry name" value="Cys-rich_flank_reg_C"/>
</dbReference>
<dbReference type="Gene3D" id="2.60.120.200">
    <property type="match status" value="1"/>
</dbReference>
<evidence type="ECO:0000256" key="10">
    <source>
        <dbReference type="PROSITE-ProRule" id="PRU00076"/>
    </source>
</evidence>
<dbReference type="SUPFAM" id="SSF52058">
    <property type="entry name" value="L domain-like"/>
    <property type="match status" value="3"/>
</dbReference>
<keyword evidence="9" id="KW-0325">Glycoprotein</keyword>
<proteinExistence type="predicted"/>
<feature type="domain" description="EGF-like" evidence="13">
    <location>
        <begin position="767"/>
        <end position="802"/>
    </location>
</feature>
<feature type="disulfide bond" evidence="10">
    <location>
        <begin position="955"/>
        <end position="964"/>
    </location>
</feature>
<dbReference type="SMART" id="SM00082">
    <property type="entry name" value="LRRCT"/>
    <property type="match status" value="4"/>
</dbReference>
<keyword evidence="15" id="KW-1185">Reference proteome</keyword>
<organism evidence="14 15">
    <name type="scientific">Ciona savignyi</name>
    <name type="common">Pacific transparent sea squirt</name>
    <dbReference type="NCBI Taxonomy" id="51511"/>
    <lineage>
        <taxon>Eukaryota</taxon>
        <taxon>Metazoa</taxon>
        <taxon>Chordata</taxon>
        <taxon>Tunicata</taxon>
        <taxon>Ascidiacea</taxon>
        <taxon>Phlebobranchia</taxon>
        <taxon>Cionidae</taxon>
        <taxon>Ciona</taxon>
    </lineage>
</organism>
<dbReference type="STRING" id="51511.ENSCSAVP00000010019"/>
<dbReference type="PROSITE" id="PS00010">
    <property type="entry name" value="ASX_HYDROXYL"/>
    <property type="match status" value="1"/>
</dbReference>
<dbReference type="PANTHER" id="PTHR45836">
    <property type="entry name" value="SLIT HOMOLOG"/>
    <property type="match status" value="1"/>
</dbReference>
<keyword evidence="7" id="KW-0677">Repeat</keyword>
<comment type="caution">
    <text evidence="10">Lacks conserved residue(s) required for the propagation of feature annotation.</text>
</comment>
<dbReference type="FunFam" id="3.80.10.10:FF:000002">
    <property type="entry name" value="Slit guidance ligand 2"/>
    <property type="match status" value="2"/>
</dbReference>
<name>H2YXF8_CIOSA</name>
<feature type="disulfide bond" evidence="10">
    <location>
        <begin position="914"/>
        <end position="923"/>
    </location>
</feature>
<evidence type="ECO:0000256" key="4">
    <source>
        <dbReference type="ARBA" id="ARBA00022536"/>
    </source>
</evidence>
<dbReference type="SUPFAM" id="SSF57196">
    <property type="entry name" value="EGF/Laminin"/>
    <property type="match status" value="5"/>
</dbReference>
<dbReference type="GeneTree" id="ENSGT00940000167217"/>
<dbReference type="PROSITE" id="PS01225">
    <property type="entry name" value="CTCK_2"/>
    <property type="match status" value="1"/>
</dbReference>
<dbReference type="InterPro" id="IPR001791">
    <property type="entry name" value="Laminin_G"/>
</dbReference>
<feature type="disulfide bond" evidence="10">
    <location>
        <begin position="1247"/>
        <end position="1257"/>
    </location>
</feature>
<keyword evidence="2" id="KW-0217">Developmental protein</keyword>
<dbReference type="eggNOG" id="KOG4237">
    <property type="taxonomic scope" value="Eukaryota"/>
</dbReference>
<comment type="subcellular location">
    <subcellularLocation>
        <location evidence="1">Secreted</location>
    </subcellularLocation>
</comment>
<evidence type="ECO:0000259" key="11">
    <source>
        <dbReference type="PROSITE" id="PS01225"/>
    </source>
</evidence>
<dbReference type="Pfam" id="PF00008">
    <property type="entry name" value="EGF"/>
    <property type="match status" value="4"/>
</dbReference>
<feature type="domain" description="EGF-like" evidence="13">
    <location>
        <begin position="926"/>
        <end position="965"/>
    </location>
</feature>
<dbReference type="PROSITE" id="PS00022">
    <property type="entry name" value="EGF_1"/>
    <property type="match status" value="8"/>
</dbReference>
<dbReference type="Gene3D" id="2.10.25.10">
    <property type="entry name" value="Laminin"/>
    <property type="match status" value="9"/>
</dbReference>
<keyword evidence="6" id="KW-0732">Signal</keyword>
<feature type="disulfide bond" evidence="10">
    <location>
        <begin position="831"/>
        <end position="840"/>
    </location>
</feature>
<dbReference type="GO" id="GO:0005576">
    <property type="term" value="C:extracellular region"/>
    <property type="evidence" value="ECO:0007669"/>
    <property type="project" value="UniProtKB-SubCell"/>
</dbReference>
<dbReference type="Proteomes" id="UP000007875">
    <property type="component" value="Unassembled WGS sequence"/>
</dbReference>
<evidence type="ECO:0000256" key="2">
    <source>
        <dbReference type="ARBA" id="ARBA00022473"/>
    </source>
</evidence>
<sequence length="1425" mass="158297">QLDLNLITCIQDQTFRPLRRLEVLTLNNNNLTHVSPLVLRGKMPHLRTLRLHSNPIRCNCHMAWLADWLSDRPTMAVFTQCAEPISLRGLNLASADRSEFLCNGYKRFHLHIRAPTCEITSCPAACICINGIVDCRDRGLTVLPATFPLDTTELRLEQNRIQIIPSFSFSSYPQLRRIDLSNNEIKEIERDAFDGLSQLSSLVMYGNKITSLPAGIFTHMHNLQMLLMNANKIKCLRQDVFSGLRSLTLLSLYDNKLQSISRGTFANLRSIETMHLAQNPFICDCHMRWLVNYVKKYKVETSGAKCAGPRRLAGKKISSAKTRKMRCNGKNIIFSASGIAAECIPEAECPNQCRCDGSIVDCSRQALTAIPDNIPPYASELFLNHNRIQMITSVGLFQKLRNLKKIDLSNNQLTAIEDGAFSGAGSVLELWLNHNVLTDIRGSMFSGLNNLRTLMVRNNHLMCIGNHTFAGLSTVRHLDLYSNQIATILSGAFATMSSLSTLNLLSNPLDCNCHLSWLSTWLRRSPVSSGNPRCAEPRFLREFPVADINPRDFRCSTEQEARAAPTCLPVQKCPEQCTCEGTIVRCANTGLTSVPVDDIPHDVTELYLEMNDIREIPASIKKFIYLTTLDLSNNDISSINDWMFSNLTRLSTLLLAYNRLRCIPPKAFTGLRSLRILSLHSNELSSLPEGAFDDLTSLSHVGFGANPWYCDCNLRWFSQWVKSDFFEAGIARCSGPPRMAGRLLLSSSLETFVCQGPLDIAIAVKCNPCLSSPCQHNSTCGVHPTDYYQCTCQPGFKGRHCEMPIDPCILEPCHNGARCIARDEAVYNCECVVGFSGDRCENNINDCTATSCPVSNATCIDGVNTFTCRCPVGWTGTNCNEQIPDPCTLEQPCQHGGSCVLLQEIDAISYRCDCSSGYRGVNCSERFDPCLSHKCENNGLCEINQQSPIGYQCNCVGEYRGQYCTFPMDIVDVLQDDPCSDNDCQHGSECYIEDGRDYKCRCLPGYAGNKCQQLVSLSFQRNGSFIETQQQGLVDTNFTFIISTTQLNGVLMYDGDSTGSSREHLAIEFFTGHVRVSYDLGISPGSTIYSQIPINDGTPHKVELIIRDRLVSLKIDNGKTIKETMTSSMTSSSEVIGSEALSPLFIGGIRADLLRSARRFWHIRNTTSFKGCIHGLYINQSQLEFNDLMPVDDLISDIRPGCQGDGGSCSAARCTHGQCVFVAGRGITCRCDAGYTGESCNTRATPCATNACQHGTCRPNGASYTCECEKGMLHGRHCETLDYCAGVDCRRGHCVSTDIGYQCKCKKHFTGRHCQIRIRSCPGTRIKQYYQVSRVSKSRTRSVNGMTRCRSRRRFTNMVCSGACPARRRSRTSRASVFGQSDAASTSCCKPLRVQSKRIRMKCSDGSLIHQVLQKVRKCGCQSCS</sequence>
<feature type="disulfide bond" evidence="10">
    <location>
        <begin position="1002"/>
        <end position="1011"/>
    </location>
</feature>
<feature type="domain" description="EGF-like" evidence="13">
    <location>
        <begin position="804"/>
        <end position="841"/>
    </location>
</feature>
<reference evidence="14" key="3">
    <citation type="submission" date="2025-09" db="UniProtKB">
        <authorList>
            <consortium name="Ensembl"/>
        </authorList>
    </citation>
    <scope>IDENTIFICATION</scope>
</reference>
<dbReference type="PANTHER" id="PTHR45836:SF4">
    <property type="entry name" value="PROTEIN SLIT"/>
    <property type="match status" value="1"/>
</dbReference>
<evidence type="ECO:0000259" key="13">
    <source>
        <dbReference type="PROSITE" id="PS50026"/>
    </source>
</evidence>
<dbReference type="SMART" id="SM00041">
    <property type="entry name" value="CT"/>
    <property type="match status" value="1"/>
</dbReference>
<feature type="domain" description="EGF-like" evidence="13">
    <location>
        <begin position="1205"/>
        <end position="1241"/>
    </location>
</feature>
<dbReference type="GO" id="GO:0007219">
    <property type="term" value="P:Notch signaling pathway"/>
    <property type="evidence" value="ECO:0007669"/>
    <property type="project" value="TreeGrafter"/>
</dbReference>
<feature type="disulfide bond" evidence="10">
    <location>
        <begin position="792"/>
        <end position="801"/>
    </location>
</feature>
<dbReference type="Pfam" id="PF02210">
    <property type="entry name" value="Laminin_G_2"/>
    <property type="match status" value="1"/>
</dbReference>
<dbReference type="CDD" id="cd00110">
    <property type="entry name" value="LamG"/>
    <property type="match status" value="1"/>
</dbReference>
<dbReference type="InterPro" id="IPR001881">
    <property type="entry name" value="EGF-like_Ca-bd_dom"/>
</dbReference>
<dbReference type="GO" id="GO:0043235">
    <property type="term" value="C:receptor complex"/>
    <property type="evidence" value="ECO:0007669"/>
    <property type="project" value="TreeGrafter"/>
</dbReference>
<dbReference type="FunFam" id="3.80.10.10:FF:000820">
    <property type="entry name" value="slit homolog 2 protein isoform X1"/>
    <property type="match status" value="1"/>
</dbReference>
<dbReference type="SMART" id="SM00181">
    <property type="entry name" value="EGF"/>
    <property type="match status" value="9"/>
</dbReference>
<dbReference type="InterPro" id="IPR013320">
    <property type="entry name" value="ConA-like_dom_sf"/>
</dbReference>
<dbReference type="InterPro" id="IPR000372">
    <property type="entry name" value="LRRNT"/>
</dbReference>
<feature type="disulfide bond" evidence="10">
    <location>
        <begin position="870"/>
        <end position="879"/>
    </location>
</feature>
<evidence type="ECO:0000259" key="12">
    <source>
        <dbReference type="PROSITE" id="PS50025"/>
    </source>
</evidence>
<dbReference type="SMART" id="SM00179">
    <property type="entry name" value="EGF_CA"/>
    <property type="match status" value="7"/>
</dbReference>
<feature type="disulfide bond" evidence="10">
    <location>
        <begin position="1209"/>
        <end position="1219"/>
    </location>
</feature>
<dbReference type="SMART" id="SM00365">
    <property type="entry name" value="LRR_SD22"/>
    <property type="match status" value="8"/>
</dbReference>
<reference evidence="15" key="1">
    <citation type="submission" date="2003-08" db="EMBL/GenBank/DDBJ databases">
        <authorList>
            <person name="Birren B."/>
            <person name="Nusbaum C."/>
            <person name="Abebe A."/>
            <person name="Abouelleil A."/>
            <person name="Adekoya E."/>
            <person name="Ait-zahra M."/>
            <person name="Allen N."/>
            <person name="Allen T."/>
            <person name="An P."/>
            <person name="Anderson M."/>
            <person name="Anderson S."/>
            <person name="Arachchi H."/>
            <person name="Armbruster J."/>
            <person name="Bachantsang P."/>
            <person name="Baldwin J."/>
            <person name="Barry A."/>
            <person name="Bayul T."/>
            <person name="Blitshsteyn B."/>
            <person name="Bloom T."/>
            <person name="Blye J."/>
            <person name="Boguslavskiy L."/>
            <person name="Borowsky M."/>
            <person name="Boukhgalter B."/>
            <person name="Brunache A."/>
            <person name="Butler J."/>
            <person name="Calixte N."/>
            <person name="Calvo S."/>
            <person name="Camarata J."/>
            <person name="Campo K."/>
            <person name="Chang J."/>
            <person name="Cheshatsang Y."/>
            <person name="Citroen M."/>
            <person name="Collymore A."/>
            <person name="Considine T."/>
            <person name="Cook A."/>
            <person name="Cooke P."/>
            <person name="Corum B."/>
            <person name="Cuomo C."/>
            <person name="David R."/>
            <person name="Dawoe T."/>
            <person name="Degray S."/>
            <person name="Dodge S."/>
            <person name="Dooley K."/>
            <person name="Dorje P."/>
            <person name="Dorjee K."/>
            <person name="Dorris L."/>
            <person name="Duffey N."/>
            <person name="Dupes A."/>
            <person name="Elkins T."/>
            <person name="Engels R."/>
            <person name="Erickson J."/>
            <person name="Farina A."/>
            <person name="Faro S."/>
            <person name="Ferreira P."/>
            <person name="Fischer H."/>
            <person name="Fitzgerald M."/>
            <person name="Foley K."/>
            <person name="Gage D."/>
            <person name="Galagan J."/>
            <person name="Gearin G."/>
            <person name="Gnerre S."/>
            <person name="Gnirke A."/>
            <person name="Goyette A."/>
            <person name="Graham J."/>
            <person name="Grandbois E."/>
            <person name="Gyaltsen K."/>
            <person name="Hafez N."/>
            <person name="Hagopian D."/>
            <person name="Hagos B."/>
            <person name="Hall J."/>
            <person name="Hatcher B."/>
            <person name="Heller A."/>
            <person name="Higgins H."/>
            <person name="Honan T."/>
            <person name="Horn A."/>
            <person name="Houde N."/>
            <person name="Hughes L."/>
            <person name="Hulme W."/>
            <person name="Husby E."/>
            <person name="Iliev I."/>
            <person name="Jaffe D."/>
            <person name="Jones C."/>
            <person name="Kamal M."/>
            <person name="Kamat A."/>
            <person name="Kamvysselis M."/>
            <person name="Karlsson E."/>
            <person name="Kells C."/>
            <person name="Kieu A."/>
            <person name="Kisner P."/>
            <person name="Kodira C."/>
            <person name="Kulbokas E."/>
            <person name="Labutti K."/>
            <person name="Lama D."/>
            <person name="Landers T."/>
            <person name="Leger J."/>
            <person name="Levine S."/>
            <person name="Lewis D."/>
            <person name="Lewis T."/>
            <person name="Lindblad-toh K."/>
            <person name="Liu X."/>
            <person name="Lokyitsang T."/>
            <person name="Lokyitsang Y."/>
            <person name="Lucien O."/>
            <person name="Lui A."/>
            <person name="Ma L.J."/>
            <person name="Mabbitt R."/>
            <person name="Macdonald J."/>
            <person name="Maclean C."/>
            <person name="Major J."/>
            <person name="Manning J."/>
            <person name="Marabella R."/>
            <person name="Maru K."/>
            <person name="Matthews C."/>
            <person name="Mauceli E."/>
            <person name="Mccarthy M."/>
            <person name="Mcdonough S."/>
            <person name="Mcghee T."/>
            <person name="Meldrim J."/>
            <person name="Meneus L."/>
            <person name="Mesirov J."/>
            <person name="Mihalev A."/>
            <person name="Mihova T."/>
            <person name="Mikkelsen T."/>
            <person name="Mlenga V."/>
            <person name="Moru K."/>
            <person name="Mozes J."/>
            <person name="Mulrain L."/>
            <person name="Munson G."/>
            <person name="Naylor J."/>
            <person name="Newes C."/>
            <person name="Nguyen C."/>
            <person name="Nguyen N."/>
            <person name="Nguyen T."/>
            <person name="Nicol R."/>
            <person name="Nielsen C."/>
            <person name="Nizzari M."/>
            <person name="Norbu C."/>
            <person name="Norbu N."/>
            <person name="O'donnell P."/>
            <person name="Okoawo O."/>
            <person name="O'leary S."/>
            <person name="Omotosho B."/>
            <person name="O'neill K."/>
            <person name="Osman S."/>
            <person name="Parker S."/>
            <person name="Perrin D."/>
            <person name="Phunkhang P."/>
            <person name="Piqani B."/>
            <person name="Purcell S."/>
            <person name="Rachupka T."/>
            <person name="Ramasamy U."/>
            <person name="Rameau R."/>
            <person name="Ray V."/>
            <person name="Raymond C."/>
            <person name="Retta R."/>
            <person name="Richardson S."/>
            <person name="Rise C."/>
            <person name="Rodriguez J."/>
            <person name="Rogers J."/>
            <person name="Rogov P."/>
            <person name="Rutman M."/>
            <person name="Schupbach R."/>
            <person name="Seaman C."/>
            <person name="Settipalli S."/>
            <person name="Sharpe T."/>
            <person name="Sheridan J."/>
            <person name="Sherpa N."/>
            <person name="Shi J."/>
            <person name="Smirnov S."/>
            <person name="Smith C."/>
            <person name="Sougnez C."/>
            <person name="Spencer B."/>
            <person name="Stalker J."/>
            <person name="Stange-thomann N."/>
            <person name="Stavropoulos S."/>
            <person name="Stetson K."/>
            <person name="Stone C."/>
            <person name="Stone S."/>
            <person name="Stubbs M."/>
            <person name="Talamas J."/>
            <person name="Tchuinga P."/>
            <person name="Tenzing P."/>
            <person name="Tesfaye S."/>
            <person name="Theodore J."/>
            <person name="Thoulutsang Y."/>
            <person name="Topham K."/>
            <person name="Towey S."/>
            <person name="Tsamla T."/>
            <person name="Tsomo N."/>
            <person name="Vallee D."/>
            <person name="Vassiliev H."/>
            <person name="Venkataraman V."/>
            <person name="Vinson J."/>
            <person name="Vo A."/>
            <person name="Wade C."/>
            <person name="Wang S."/>
            <person name="Wangchuk T."/>
            <person name="Wangdi T."/>
            <person name="Whittaker C."/>
            <person name="Wilkinson J."/>
            <person name="Wu Y."/>
            <person name="Wyman D."/>
            <person name="Yadav S."/>
            <person name="Yang S."/>
            <person name="Yang X."/>
            <person name="Yeager S."/>
            <person name="Yee E."/>
            <person name="Young G."/>
            <person name="Zainoun J."/>
            <person name="Zembeck L."/>
            <person name="Zimmer A."/>
            <person name="Zody M."/>
            <person name="Lander E."/>
        </authorList>
    </citation>
    <scope>NUCLEOTIDE SEQUENCE [LARGE SCALE GENOMIC DNA]</scope>
</reference>
<reference evidence="14" key="2">
    <citation type="submission" date="2025-08" db="UniProtKB">
        <authorList>
            <consortium name="Ensembl"/>
        </authorList>
    </citation>
    <scope>IDENTIFICATION</scope>
</reference>
<dbReference type="PROSITE" id="PS01185">
    <property type="entry name" value="CTCK_1"/>
    <property type="match status" value="1"/>
</dbReference>
<keyword evidence="3" id="KW-0964">Secreted</keyword>
<evidence type="ECO:0000313" key="14">
    <source>
        <dbReference type="Ensembl" id="ENSCSAVP00000010019.1"/>
    </source>
</evidence>
<feature type="domain" description="EGF-like" evidence="13">
    <location>
        <begin position="843"/>
        <end position="880"/>
    </location>
</feature>
<keyword evidence="5" id="KW-0433">Leucine-rich repeat</keyword>
<evidence type="ECO:0000256" key="7">
    <source>
        <dbReference type="ARBA" id="ARBA00022737"/>
    </source>
</evidence>
<feature type="domain" description="EGF-like" evidence="13">
    <location>
        <begin position="975"/>
        <end position="1012"/>
    </location>
</feature>
<dbReference type="FunFam" id="2.10.25.10:FF:000173">
    <property type="entry name" value="Neurogenic locus notch protein 2"/>
    <property type="match status" value="1"/>
</dbReference>
<dbReference type="PROSITE" id="PS51450">
    <property type="entry name" value="LRR"/>
    <property type="match status" value="5"/>
</dbReference>
<dbReference type="SMART" id="SM00369">
    <property type="entry name" value="LRR_TYP"/>
    <property type="match status" value="14"/>
</dbReference>
<dbReference type="GO" id="GO:0009986">
    <property type="term" value="C:cell surface"/>
    <property type="evidence" value="ECO:0007669"/>
    <property type="project" value="TreeGrafter"/>
</dbReference>
<dbReference type="Pfam" id="PF13855">
    <property type="entry name" value="LRR_8"/>
    <property type="match status" value="5"/>
</dbReference>
<dbReference type="FunFam" id="2.10.25.10:FF:000063">
    <property type="entry name" value="Slit guidance ligand 2"/>
    <property type="match status" value="1"/>
</dbReference>
<feature type="disulfide bond" evidence="10">
    <location>
        <begin position="1231"/>
        <end position="1240"/>
    </location>
</feature>
<dbReference type="OMA" id="ACAYGFH"/>
<dbReference type="CDD" id="cd00054">
    <property type="entry name" value="EGF_CA"/>
    <property type="match status" value="4"/>
</dbReference>
<dbReference type="PROSITE" id="PS50026">
    <property type="entry name" value="EGF_3"/>
    <property type="match status" value="9"/>
</dbReference>
<dbReference type="InterPro" id="IPR001611">
    <property type="entry name" value="Leu-rich_rpt"/>
</dbReference>
<keyword evidence="4 10" id="KW-0245">EGF-like domain</keyword>
<evidence type="ECO:0000313" key="15">
    <source>
        <dbReference type="Proteomes" id="UP000007875"/>
    </source>
</evidence>
<dbReference type="InParanoid" id="H2YXF8"/>
<dbReference type="InterPro" id="IPR032675">
    <property type="entry name" value="LRR_dom_sf"/>
</dbReference>
<evidence type="ECO:0000256" key="3">
    <source>
        <dbReference type="ARBA" id="ARBA00022525"/>
    </source>
</evidence>
<feature type="disulfide bond" evidence="10">
    <location>
        <begin position="1284"/>
        <end position="1294"/>
    </location>
</feature>
<dbReference type="SUPFAM" id="SSF49899">
    <property type="entry name" value="Concanavalin A-like lectins/glucanases"/>
    <property type="match status" value="1"/>
</dbReference>
<evidence type="ECO:0000256" key="8">
    <source>
        <dbReference type="ARBA" id="ARBA00023157"/>
    </source>
</evidence>
<dbReference type="GO" id="GO:0005509">
    <property type="term" value="F:calcium ion binding"/>
    <property type="evidence" value="ECO:0007669"/>
    <property type="project" value="InterPro"/>
</dbReference>
<dbReference type="GO" id="GO:0005886">
    <property type="term" value="C:plasma membrane"/>
    <property type="evidence" value="ECO:0007669"/>
    <property type="project" value="TreeGrafter"/>
</dbReference>
<dbReference type="InterPro" id="IPR000742">
    <property type="entry name" value="EGF"/>
</dbReference>
<dbReference type="InterPro" id="IPR000152">
    <property type="entry name" value="EGF-type_Asp/Asn_hydroxyl_site"/>
</dbReference>
<dbReference type="Gene3D" id="3.80.10.10">
    <property type="entry name" value="Ribonuclease Inhibitor"/>
    <property type="match status" value="4"/>
</dbReference>
<feature type="domain" description="EGF-like" evidence="13">
    <location>
        <begin position="1280"/>
        <end position="1315"/>
    </location>
</feature>
<dbReference type="GO" id="GO:0007411">
    <property type="term" value="P:axon guidance"/>
    <property type="evidence" value="ECO:0007669"/>
    <property type="project" value="TreeGrafter"/>
</dbReference>
<dbReference type="Pfam" id="PF00560">
    <property type="entry name" value="LRR_1"/>
    <property type="match status" value="1"/>
</dbReference>
<evidence type="ECO:0000256" key="1">
    <source>
        <dbReference type="ARBA" id="ARBA00004613"/>
    </source>
</evidence>
<dbReference type="Pfam" id="PF01463">
    <property type="entry name" value="LRRCT"/>
    <property type="match status" value="3"/>
</dbReference>
<dbReference type="SMART" id="SM00282">
    <property type="entry name" value="LamG"/>
    <property type="match status" value="1"/>
</dbReference>
<feature type="domain" description="EGF-like" evidence="13">
    <location>
        <begin position="1243"/>
        <end position="1279"/>
    </location>
</feature>
<evidence type="ECO:0000256" key="6">
    <source>
        <dbReference type="ARBA" id="ARBA00022729"/>
    </source>
</evidence>
<dbReference type="PROSITE" id="PS50025">
    <property type="entry name" value="LAM_G_DOMAIN"/>
    <property type="match status" value="1"/>
</dbReference>
<dbReference type="PROSITE" id="PS01186">
    <property type="entry name" value="EGF_2"/>
    <property type="match status" value="6"/>
</dbReference>
<feature type="domain" description="CTCK" evidence="11">
    <location>
        <begin position="1321"/>
        <end position="1425"/>
    </location>
</feature>
<dbReference type="Pfam" id="PF01462">
    <property type="entry name" value="LRRNT"/>
    <property type="match status" value="1"/>
</dbReference>
<protein>
    <submittedName>
        <fullName evidence="14">Uncharacterized protein</fullName>
    </submittedName>
</protein>
<evidence type="ECO:0000256" key="5">
    <source>
        <dbReference type="ARBA" id="ARBA00022614"/>
    </source>
</evidence>
<dbReference type="InterPro" id="IPR018097">
    <property type="entry name" value="EGF_Ca-bd_CS"/>
</dbReference>
<dbReference type="InterPro" id="IPR006207">
    <property type="entry name" value="Cys_knot_C"/>
</dbReference>
<dbReference type="PROSITE" id="PS01187">
    <property type="entry name" value="EGF_CA"/>
    <property type="match status" value="1"/>
</dbReference>
<dbReference type="InterPro" id="IPR003591">
    <property type="entry name" value="Leu-rich_rpt_typical-subtyp"/>
</dbReference>
<evidence type="ECO:0000256" key="9">
    <source>
        <dbReference type="ARBA" id="ARBA00023180"/>
    </source>
</evidence>
<dbReference type="InterPro" id="IPR051355">
    <property type="entry name" value="Notch/Slit_guidance"/>
</dbReference>
<accession>H2YXF8</accession>
<keyword evidence="8 10" id="KW-1015">Disulfide bond</keyword>
<feature type="domain" description="EGF-like" evidence="13">
    <location>
        <begin position="883"/>
        <end position="924"/>
    </location>
</feature>
<feature type="disulfide bond" evidence="10">
    <location>
        <begin position="1305"/>
        <end position="1314"/>
    </location>
</feature>
<dbReference type="SMART" id="SM00013">
    <property type="entry name" value="LRRNT"/>
    <property type="match status" value="3"/>
</dbReference>